<dbReference type="Pfam" id="PF00575">
    <property type="entry name" value="S1"/>
    <property type="match status" value="1"/>
</dbReference>
<reference evidence="15 16" key="2">
    <citation type="submission" date="2016-05" db="EMBL/GenBank/DDBJ databases">
        <title>Lineage-specific infection strategies underlie the spectrum of fungal disease in amphibians.</title>
        <authorList>
            <person name="Cuomo C.A."/>
            <person name="Farrer R.A."/>
            <person name="James T."/>
            <person name="Longcore J."/>
            <person name="Birren B."/>
        </authorList>
    </citation>
    <scope>NUCLEOTIDE SEQUENCE [LARGE SCALE GENOMIC DNA]</scope>
    <source>
        <strain evidence="15 16">JEL423</strain>
    </source>
</reference>
<keyword evidence="8" id="KW-0508">mRNA splicing</keyword>
<evidence type="ECO:0000259" key="12">
    <source>
        <dbReference type="PROSITE" id="PS50126"/>
    </source>
</evidence>
<feature type="compositionally biased region" description="Basic and acidic residues" evidence="11">
    <location>
        <begin position="180"/>
        <end position="212"/>
    </location>
</feature>
<dbReference type="Proteomes" id="UP000077115">
    <property type="component" value="Unassembled WGS sequence"/>
</dbReference>
<dbReference type="InterPro" id="IPR011545">
    <property type="entry name" value="DEAD/DEAH_box_helicase_dom"/>
</dbReference>
<dbReference type="Pfam" id="PF07717">
    <property type="entry name" value="OB_NTP_bind"/>
    <property type="match status" value="1"/>
</dbReference>
<evidence type="ECO:0000256" key="7">
    <source>
        <dbReference type="ARBA" id="ARBA00022840"/>
    </source>
</evidence>
<dbReference type="SMART" id="SM00847">
    <property type="entry name" value="HA2"/>
    <property type="match status" value="1"/>
</dbReference>
<dbReference type="SUPFAM" id="SSF50249">
    <property type="entry name" value="Nucleic acid-binding proteins"/>
    <property type="match status" value="1"/>
</dbReference>
<keyword evidence="7" id="KW-0067">ATP-binding</keyword>
<dbReference type="CDD" id="cd05684">
    <property type="entry name" value="S1_DHX8_helicase"/>
    <property type="match status" value="1"/>
</dbReference>
<dbReference type="PROSITE" id="PS51192">
    <property type="entry name" value="HELICASE_ATP_BIND_1"/>
    <property type="match status" value="1"/>
</dbReference>
<dbReference type="Pfam" id="PF21010">
    <property type="entry name" value="HA2_C"/>
    <property type="match status" value="1"/>
</dbReference>
<dbReference type="Pfam" id="PF04408">
    <property type="entry name" value="WHD_HA2"/>
    <property type="match status" value="1"/>
</dbReference>
<dbReference type="GO" id="GO:0000390">
    <property type="term" value="P:spliceosomal complex disassembly"/>
    <property type="evidence" value="ECO:0007669"/>
    <property type="project" value="TreeGrafter"/>
</dbReference>
<protein>
    <recommendedName>
        <fullName evidence="2">RNA helicase</fullName>
        <ecNumber evidence="2">3.6.4.13</ecNumber>
    </recommendedName>
</protein>
<sequence length="1208" mass="135354">MADLEKLEYLSLVSKITNELLNHTGIEDKVLAEFVISLHSQSSGNPTVFKQCLDDVGAEFPESFIANLDRLIRTLLPASMAERLSKKGKKKKLKSSSKQAAESATAGMGGSADPHASTAHIDGSGTALPKSQWELDQENSKALRQAKFPGLALRNDEEQVKKLFSEDDVRVANDIMAELEGARTRQSDKPDLSHVKRSRNDSQSPDERDRGRARNGSYERTSGQGYNRDSHGRDGKSTSTRKSLDDAPVLYKIYNGRISGMKDFGAFVTLEGVRGRAEGMVHIGSLKEGGMRINHPNEVVSRNQNVKVKVMSVLGNRLSLSMKDVDQATGEDLTPHLRIKTPAELEAEANRNPDQPLPGMQQVRVIENMDTQKTAVKRISSPERWEIKQLIASGVLDPKDYPNLDEEHGLLNYEEAEEELDIEIREDEPAFLAGQTKQSLQLSPIKIVKNPDGTLNRAALAGASLAKERREIRQQQAAADYDAVPRDLNQPWLDPLPNADDKMFAQDLKGFGRLATDIPEWKKSIINNATTFGKITSLTMKGQRESLPIFKLRDTIVKAVDENQLLIVVGDTGSGKTTQMTQYLAEEGFASKGMIGCTQPRRVAAMSVAKRVAEEVGCRLGQDVGYTIRFEDCTSPETKIKYMTDGMLLRECLVDDMLSKYQVLLLDEAHERTVATDILFGLLKKTVKKRPDFKLIITSATLDAERFSSFFFNCPILTIPGRTYPVEILYAKEPESDYLDSSLITVMQIHLSEPAGDILLFLTGQEEIDTSAEILYERMKALGPMVPELIILPVYSALPSEMQSKIFDPAPPGARKVVLATNIAETSITIDGIYYVIDPGFVKHSTYDPKLGMDALVVVPISQAQARQRSGRAGRTGPGKCYRLYTEAAYRNEMLPNSVPEIQRMNLSMIVLMLKAMGINDLVSFDFMDPPPVQTLVTALELLFQLGALDNEGLLTRLGRKMSQFPMDPTMAKTLLISTDLGCSEELLTIVAMLTAQNVFYRPKEKQAQADQKKAKFHQPEGDHLTLLTVYNAWKASKFSNAWCHENYIQARTMRRAQDVRKQLLGIMDRYRQDIVSCGRNYNQVRRALCGGYFRNAAKKDPQEGYKTLVEGTPVHVHPSSALFNKQPEWLIYHELVMTTKEYMREVLAIEPKWLVEVAPTFFKVADSTKISKRKRQEKIEPLYNRYQVKDEWRISRVRRGGHSSQTF</sequence>
<name>A0A177WI63_BATDL</name>
<evidence type="ECO:0000256" key="11">
    <source>
        <dbReference type="SAM" id="MobiDB-lite"/>
    </source>
</evidence>
<keyword evidence="9" id="KW-0539">Nucleus</keyword>
<organism evidence="15 16">
    <name type="scientific">Batrachochytrium dendrobatidis (strain JEL423)</name>
    <dbReference type="NCBI Taxonomy" id="403673"/>
    <lineage>
        <taxon>Eukaryota</taxon>
        <taxon>Fungi</taxon>
        <taxon>Fungi incertae sedis</taxon>
        <taxon>Chytridiomycota</taxon>
        <taxon>Chytridiomycota incertae sedis</taxon>
        <taxon>Chytridiomycetes</taxon>
        <taxon>Rhizophydiales</taxon>
        <taxon>Rhizophydiales incertae sedis</taxon>
        <taxon>Batrachochytrium</taxon>
    </lineage>
</organism>
<dbReference type="PANTHER" id="PTHR18934:SF85">
    <property type="entry name" value="ATP-DEPENDENT RNA HELICASE DHX8"/>
    <property type="match status" value="1"/>
</dbReference>
<feature type="compositionally biased region" description="Polar residues" evidence="11">
    <location>
        <begin position="218"/>
        <end position="227"/>
    </location>
</feature>
<dbReference type="FunFam" id="3.40.50.300:FF:000101">
    <property type="entry name" value="Pre-mRNA-splicing factor ATP-dependent RNA helicase"/>
    <property type="match status" value="1"/>
</dbReference>
<dbReference type="InterPro" id="IPR027417">
    <property type="entry name" value="P-loop_NTPase"/>
</dbReference>
<dbReference type="InterPro" id="IPR001650">
    <property type="entry name" value="Helicase_C-like"/>
</dbReference>
<dbReference type="InterPro" id="IPR007502">
    <property type="entry name" value="Helicase-assoc_dom"/>
</dbReference>
<evidence type="ECO:0000256" key="10">
    <source>
        <dbReference type="ARBA" id="ARBA00047984"/>
    </source>
</evidence>
<dbReference type="GO" id="GO:0003723">
    <property type="term" value="F:RNA binding"/>
    <property type="evidence" value="ECO:0007669"/>
    <property type="project" value="TreeGrafter"/>
</dbReference>
<dbReference type="OrthoDB" id="10253254at2759"/>
<accession>A0A177WI63</accession>
<feature type="domain" description="Helicase C-terminal" evidence="14">
    <location>
        <begin position="738"/>
        <end position="918"/>
    </location>
</feature>
<dbReference type="InterPro" id="IPR049588">
    <property type="entry name" value="DHX8_GH2-like"/>
</dbReference>
<dbReference type="Gene3D" id="3.40.50.300">
    <property type="entry name" value="P-loop containing nucleotide triphosphate hydrolases"/>
    <property type="match status" value="2"/>
</dbReference>
<proteinExistence type="predicted"/>
<dbReference type="FunFam" id="2.40.50.140:FF:000061">
    <property type="entry name" value="ATP-dependent RNA helicase DHX8"/>
    <property type="match status" value="1"/>
</dbReference>
<evidence type="ECO:0000313" key="16">
    <source>
        <dbReference type="Proteomes" id="UP000077115"/>
    </source>
</evidence>
<feature type="region of interest" description="Disordered" evidence="11">
    <location>
        <begin position="180"/>
        <end position="242"/>
    </location>
</feature>
<dbReference type="SMART" id="SM00490">
    <property type="entry name" value="HELICc"/>
    <property type="match status" value="1"/>
</dbReference>
<dbReference type="PANTHER" id="PTHR18934">
    <property type="entry name" value="ATP-DEPENDENT RNA HELICASE"/>
    <property type="match status" value="1"/>
</dbReference>
<dbReference type="Gene3D" id="2.40.50.140">
    <property type="entry name" value="Nucleic acid-binding proteins"/>
    <property type="match status" value="1"/>
</dbReference>
<keyword evidence="3" id="KW-0507">mRNA processing</keyword>
<dbReference type="InterPro" id="IPR003029">
    <property type="entry name" value="S1_domain"/>
</dbReference>
<evidence type="ECO:0000256" key="1">
    <source>
        <dbReference type="ARBA" id="ARBA00004123"/>
    </source>
</evidence>
<dbReference type="Pfam" id="PF00271">
    <property type="entry name" value="Helicase_C"/>
    <property type="match status" value="1"/>
</dbReference>
<dbReference type="GO" id="GO:0016787">
    <property type="term" value="F:hydrolase activity"/>
    <property type="evidence" value="ECO:0007669"/>
    <property type="project" value="UniProtKB-KW"/>
</dbReference>
<reference evidence="15 16" key="1">
    <citation type="submission" date="2006-10" db="EMBL/GenBank/DDBJ databases">
        <title>The Genome Sequence of Batrachochytrium dendrobatidis JEL423.</title>
        <authorList>
            <consortium name="The Broad Institute Genome Sequencing Platform"/>
            <person name="Birren B."/>
            <person name="Lander E."/>
            <person name="Galagan J."/>
            <person name="Cuomo C."/>
            <person name="Devon K."/>
            <person name="Jaffe D."/>
            <person name="Butler J."/>
            <person name="Alvarez P."/>
            <person name="Gnerre S."/>
            <person name="Grabherr M."/>
            <person name="Kleber M."/>
            <person name="Mauceli E."/>
            <person name="Brockman W."/>
            <person name="Young S."/>
            <person name="LaButti K."/>
            <person name="Sykes S."/>
            <person name="DeCaprio D."/>
            <person name="Crawford M."/>
            <person name="Koehrsen M."/>
            <person name="Engels R."/>
            <person name="Montgomery P."/>
            <person name="Pearson M."/>
            <person name="Howarth C."/>
            <person name="Larson L."/>
            <person name="White J."/>
            <person name="O'Leary S."/>
            <person name="Kodira C."/>
            <person name="Zeng Q."/>
            <person name="Yandava C."/>
            <person name="Alvarado L."/>
            <person name="Longcore J."/>
            <person name="James T."/>
        </authorList>
    </citation>
    <scope>NUCLEOTIDE SEQUENCE [LARGE SCALE GENOMIC DNA]</scope>
    <source>
        <strain evidence="15 16">JEL423</strain>
    </source>
</reference>
<dbReference type="PROSITE" id="PS50126">
    <property type="entry name" value="S1"/>
    <property type="match status" value="1"/>
</dbReference>
<dbReference type="InterPro" id="IPR011709">
    <property type="entry name" value="DEAD-box_helicase_OB_fold"/>
</dbReference>
<dbReference type="GO" id="GO:0071013">
    <property type="term" value="C:catalytic step 2 spliceosome"/>
    <property type="evidence" value="ECO:0007669"/>
    <property type="project" value="TreeGrafter"/>
</dbReference>
<dbReference type="FunFam" id="3.40.50.300:FF:000191">
    <property type="entry name" value="Pre-mRNA-splicing factor ATP-dependent RNA helicase"/>
    <property type="match status" value="1"/>
</dbReference>
<evidence type="ECO:0000256" key="9">
    <source>
        <dbReference type="ARBA" id="ARBA00023242"/>
    </source>
</evidence>
<feature type="region of interest" description="Disordered" evidence="11">
    <location>
        <begin position="86"/>
        <end position="127"/>
    </location>
</feature>
<dbReference type="CDD" id="cd18791">
    <property type="entry name" value="SF2_C_RHA"/>
    <property type="match status" value="1"/>
</dbReference>
<evidence type="ECO:0000256" key="4">
    <source>
        <dbReference type="ARBA" id="ARBA00022741"/>
    </source>
</evidence>
<feature type="domain" description="Helicase ATP-binding" evidence="13">
    <location>
        <begin position="557"/>
        <end position="720"/>
    </location>
</feature>
<dbReference type="GO" id="GO:0005684">
    <property type="term" value="C:U2-type spliceosomal complex"/>
    <property type="evidence" value="ECO:0007669"/>
    <property type="project" value="UniProtKB-ARBA"/>
</dbReference>
<dbReference type="VEuPathDB" id="FungiDB:BDEG_23264"/>
<dbReference type="SMART" id="SM00487">
    <property type="entry name" value="DEXDc"/>
    <property type="match status" value="1"/>
</dbReference>
<dbReference type="InterPro" id="IPR048333">
    <property type="entry name" value="HA2_WH"/>
</dbReference>
<dbReference type="Pfam" id="PF00270">
    <property type="entry name" value="DEAD"/>
    <property type="match status" value="1"/>
</dbReference>
<dbReference type="STRING" id="403673.A0A177WI63"/>
<evidence type="ECO:0000256" key="5">
    <source>
        <dbReference type="ARBA" id="ARBA00022801"/>
    </source>
</evidence>
<dbReference type="GO" id="GO:0005524">
    <property type="term" value="F:ATP binding"/>
    <property type="evidence" value="ECO:0007669"/>
    <property type="project" value="UniProtKB-KW"/>
</dbReference>
<evidence type="ECO:0000256" key="3">
    <source>
        <dbReference type="ARBA" id="ARBA00022664"/>
    </source>
</evidence>
<dbReference type="Gene3D" id="1.20.120.1080">
    <property type="match status" value="1"/>
</dbReference>
<evidence type="ECO:0000256" key="6">
    <source>
        <dbReference type="ARBA" id="ARBA00022806"/>
    </source>
</evidence>
<dbReference type="EC" id="3.6.4.13" evidence="2"/>
<dbReference type="InterPro" id="IPR049621">
    <property type="entry name" value="S1_DHX8_helicase"/>
</dbReference>
<feature type="compositionally biased region" description="Basic residues" evidence="11">
    <location>
        <begin position="86"/>
        <end position="95"/>
    </location>
</feature>
<dbReference type="SMART" id="SM00316">
    <property type="entry name" value="S1"/>
    <property type="match status" value="1"/>
</dbReference>
<evidence type="ECO:0000259" key="14">
    <source>
        <dbReference type="PROSITE" id="PS51194"/>
    </source>
</evidence>
<dbReference type="InterPro" id="IPR012340">
    <property type="entry name" value="NA-bd_OB-fold"/>
</dbReference>
<dbReference type="InterPro" id="IPR014001">
    <property type="entry name" value="Helicase_ATP-bd"/>
</dbReference>
<keyword evidence="5" id="KW-0378">Hydrolase</keyword>
<keyword evidence="6 15" id="KW-0347">Helicase</keyword>
<evidence type="ECO:0000256" key="2">
    <source>
        <dbReference type="ARBA" id="ARBA00012552"/>
    </source>
</evidence>
<dbReference type="FunFam" id="1.20.120.1080:FF:000001">
    <property type="entry name" value="Pre-mRNA-splicing factor ATP-dependent RNA helicase"/>
    <property type="match status" value="1"/>
</dbReference>
<gene>
    <name evidence="15" type="ORF">BDEG_23264</name>
</gene>
<dbReference type="SUPFAM" id="SSF52540">
    <property type="entry name" value="P-loop containing nucleoside triphosphate hydrolases"/>
    <property type="match status" value="1"/>
</dbReference>
<keyword evidence="4" id="KW-0547">Nucleotide-binding</keyword>
<dbReference type="CDD" id="cd21691">
    <property type="entry name" value="GH2-like_DHX8"/>
    <property type="match status" value="1"/>
</dbReference>
<evidence type="ECO:0000259" key="13">
    <source>
        <dbReference type="PROSITE" id="PS51192"/>
    </source>
</evidence>
<dbReference type="PROSITE" id="PS51194">
    <property type="entry name" value="HELICASE_CTER"/>
    <property type="match status" value="1"/>
</dbReference>
<comment type="catalytic activity">
    <reaction evidence="10">
        <text>ATP + H2O = ADP + phosphate + H(+)</text>
        <dbReference type="Rhea" id="RHEA:13065"/>
        <dbReference type="ChEBI" id="CHEBI:15377"/>
        <dbReference type="ChEBI" id="CHEBI:15378"/>
        <dbReference type="ChEBI" id="CHEBI:30616"/>
        <dbReference type="ChEBI" id="CHEBI:43474"/>
        <dbReference type="ChEBI" id="CHEBI:456216"/>
        <dbReference type="EC" id="3.6.4.13"/>
    </reaction>
</comment>
<evidence type="ECO:0000256" key="8">
    <source>
        <dbReference type="ARBA" id="ARBA00023187"/>
    </source>
</evidence>
<dbReference type="AlphaFoldDB" id="A0A177WI63"/>
<feature type="domain" description="S1 motif" evidence="12">
    <location>
        <begin position="251"/>
        <end position="323"/>
    </location>
</feature>
<comment type="subcellular location">
    <subcellularLocation>
        <location evidence="1">Nucleus</location>
    </subcellularLocation>
</comment>
<evidence type="ECO:0000313" key="15">
    <source>
        <dbReference type="EMBL" id="OAJ39415.1"/>
    </source>
</evidence>
<dbReference type="EMBL" id="DS022303">
    <property type="protein sequence ID" value="OAJ39415.1"/>
    <property type="molecule type" value="Genomic_DNA"/>
</dbReference>
<dbReference type="GO" id="GO:0003724">
    <property type="term" value="F:RNA helicase activity"/>
    <property type="evidence" value="ECO:0007669"/>
    <property type="project" value="UniProtKB-EC"/>
</dbReference>